<keyword evidence="4" id="KW-1133">Transmembrane helix</keyword>
<protein>
    <submittedName>
        <fullName evidence="6">Helix-turn-helix domain-containing protein</fullName>
    </submittedName>
</protein>
<keyword evidence="1" id="KW-0805">Transcription regulation</keyword>
<evidence type="ECO:0000313" key="6">
    <source>
        <dbReference type="EMBL" id="MDT0603577.1"/>
    </source>
</evidence>
<feature type="transmembrane region" description="Helical" evidence="4">
    <location>
        <begin position="66"/>
        <end position="89"/>
    </location>
</feature>
<feature type="domain" description="HTH araC/xylS-type" evidence="5">
    <location>
        <begin position="249"/>
        <end position="354"/>
    </location>
</feature>
<accession>A0ABU3A077</accession>
<organism evidence="6 7">
    <name type="scientific">Thalassotalea castellviae</name>
    <dbReference type="NCBI Taxonomy" id="3075612"/>
    <lineage>
        <taxon>Bacteria</taxon>
        <taxon>Pseudomonadati</taxon>
        <taxon>Pseudomonadota</taxon>
        <taxon>Gammaproteobacteria</taxon>
        <taxon>Alteromonadales</taxon>
        <taxon>Colwelliaceae</taxon>
        <taxon>Thalassotalea</taxon>
    </lineage>
</organism>
<feature type="transmembrane region" description="Helical" evidence="4">
    <location>
        <begin position="199"/>
        <end position="217"/>
    </location>
</feature>
<proteinExistence type="predicted"/>
<dbReference type="PROSITE" id="PS01124">
    <property type="entry name" value="HTH_ARAC_FAMILY_2"/>
    <property type="match status" value="1"/>
</dbReference>
<dbReference type="PROSITE" id="PS00041">
    <property type="entry name" value="HTH_ARAC_FAMILY_1"/>
    <property type="match status" value="1"/>
</dbReference>
<evidence type="ECO:0000256" key="1">
    <source>
        <dbReference type="ARBA" id="ARBA00023015"/>
    </source>
</evidence>
<name>A0ABU3A077_9GAMM</name>
<feature type="transmembrane region" description="Helical" evidence="4">
    <location>
        <begin position="130"/>
        <end position="154"/>
    </location>
</feature>
<dbReference type="PANTHER" id="PTHR43280">
    <property type="entry name" value="ARAC-FAMILY TRANSCRIPTIONAL REGULATOR"/>
    <property type="match status" value="1"/>
</dbReference>
<comment type="caution">
    <text evidence="6">The sequence shown here is derived from an EMBL/GenBank/DDBJ whole genome shotgun (WGS) entry which is preliminary data.</text>
</comment>
<dbReference type="EMBL" id="JAVRIF010000003">
    <property type="protein sequence ID" value="MDT0603577.1"/>
    <property type="molecule type" value="Genomic_DNA"/>
</dbReference>
<keyword evidence="4" id="KW-0812">Transmembrane</keyword>
<feature type="transmembrane region" description="Helical" evidence="4">
    <location>
        <begin position="101"/>
        <end position="124"/>
    </location>
</feature>
<evidence type="ECO:0000313" key="7">
    <source>
        <dbReference type="Proteomes" id="UP001266357"/>
    </source>
</evidence>
<feature type="transmembrane region" description="Helical" evidence="4">
    <location>
        <begin position="166"/>
        <end position="187"/>
    </location>
</feature>
<dbReference type="InterPro" id="IPR009057">
    <property type="entry name" value="Homeodomain-like_sf"/>
</dbReference>
<dbReference type="SUPFAM" id="SSF46689">
    <property type="entry name" value="Homeodomain-like"/>
    <property type="match status" value="1"/>
</dbReference>
<dbReference type="InterPro" id="IPR018062">
    <property type="entry name" value="HTH_AraC-typ_CS"/>
</dbReference>
<dbReference type="InterPro" id="IPR020449">
    <property type="entry name" value="Tscrpt_reg_AraC-type_HTH"/>
</dbReference>
<dbReference type="Gene3D" id="1.10.10.60">
    <property type="entry name" value="Homeodomain-like"/>
    <property type="match status" value="1"/>
</dbReference>
<feature type="transmembrane region" description="Helical" evidence="4">
    <location>
        <begin position="38"/>
        <end position="60"/>
    </location>
</feature>
<dbReference type="PANTHER" id="PTHR43280:SF29">
    <property type="entry name" value="ARAC-FAMILY TRANSCRIPTIONAL REGULATOR"/>
    <property type="match status" value="1"/>
</dbReference>
<keyword evidence="3" id="KW-0804">Transcription</keyword>
<gene>
    <name evidence="6" type="ORF">RM573_08215</name>
</gene>
<sequence>MTSDHNFLMAEFFSHIAFAQMLMCALLLFPLRKQNSSITLYILLMLCGSGYLLSALFSPIENGSILWWLGRTGGNALPGVFWLVSLSVFGDHIVLKRWQYIVASLTLVVPLTATLIQMIFSVTLKDHEGLYGLITYGALLLELVLISHALIISIKHWRGDLVQERRYIRGSVIAVSSLYIILVMILEQLLKIDWPPLEVISSLLLAILVTGVNFFLFQLRESSLFEAVGDNPTKIKSTLPEQKASLELTKIIESMEKDKLYQQDGMTISGLAKHLAIHEYKLRNLINGELNYRNFNDFLNYYRIKEVTESLVSPSFSHLPVLTLALESGFRSLSSFNKAFKNTHGMTPTEFRKQNLPD</sequence>
<reference evidence="6 7" key="1">
    <citation type="submission" date="2023-09" db="EMBL/GenBank/DDBJ databases">
        <authorList>
            <person name="Rey-Velasco X."/>
        </authorList>
    </citation>
    <scope>NUCLEOTIDE SEQUENCE [LARGE SCALE GENOMIC DNA]</scope>
    <source>
        <strain evidence="6 7">W431</strain>
    </source>
</reference>
<dbReference type="PRINTS" id="PR00032">
    <property type="entry name" value="HTHARAC"/>
</dbReference>
<keyword evidence="2" id="KW-0238">DNA-binding</keyword>
<evidence type="ECO:0000256" key="2">
    <source>
        <dbReference type="ARBA" id="ARBA00023125"/>
    </source>
</evidence>
<dbReference type="RefSeq" id="WP_311579980.1">
    <property type="nucleotide sequence ID" value="NZ_JAVRIF010000003.1"/>
</dbReference>
<keyword evidence="4" id="KW-0472">Membrane</keyword>
<evidence type="ECO:0000256" key="4">
    <source>
        <dbReference type="SAM" id="Phobius"/>
    </source>
</evidence>
<dbReference type="Pfam" id="PF12833">
    <property type="entry name" value="HTH_18"/>
    <property type="match status" value="1"/>
</dbReference>
<evidence type="ECO:0000256" key="3">
    <source>
        <dbReference type="ARBA" id="ARBA00023163"/>
    </source>
</evidence>
<dbReference type="SMART" id="SM00342">
    <property type="entry name" value="HTH_ARAC"/>
    <property type="match status" value="1"/>
</dbReference>
<keyword evidence="7" id="KW-1185">Reference proteome</keyword>
<dbReference type="Proteomes" id="UP001266357">
    <property type="component" value="Unassembled WGS sequence"/>
</dbReference>
<feature type="transmembrane region" description="Helical" evidence="4">
    <location>
        <begin position="12"/>
        <end position="31"/>
    </location>
</feature>
<dbReference type="InterPro" id="IPR018060">
    <property type="entry name" value="HTH_AraC"/>
</dbReference>
<evidence type="ECO:0000259" key="5">
    <source>
        <dbReference type="PROSITE" id="PS01124"/>
    </source>
</evidence>